<dbReference type="SUPFAM" id="SSF47364">
    <property type="entry name" value="Domain of the SRP/SRP receptor G-proteins"/>
    <property type="match status" value="1"/>
</dbReference>
<keyword evidence="15" id="KW-1185">Reference proteome</keyword>
<evidence type="ECO:0000259" key="13">
    <source>
        <dbReference type="SMART" id="SM00963"/>
    </source>
</evidence>
<dbReference type="EC" id="3.6.5.4" evidence="10"/>
<dbReference type="GO" id="GO:0008312">
    <property type="term" value="F:7S RNA binding"/>
    <property type="evidence" value="ECO:0007669"/>
    <property type="project" value="UniProtKB-UniRule"/>
</dbReference>
<reference evidence="15" key="1">
    <citation type="journal article" date="2008" name="J. Bacteriol.">
        <title>Genome sequence of Thermofilum pendens reveals an exceptional loss of biosynthetic pathways without genome reduction.</title>
        <authorList>
            <person name="Anderson I."/>
            <person name="Rodriguez J."/>
            <person name="Susanti D."/>
            <person name="Porat I."/>
            <person name="Reich C."/>
            <person name="Ulrich L.E."/>
            <person name="Elkins J.G."/>
            <person name="Mavromatis K."/>
            <person name="Lykidis A."/>
            <person name="Kim E."/>
            <person name="Thompson L.S."/>
            <person name="Nolan M."/>
            <person name="Land M."/>
            <person name="Copeland A."/>
            <person name="Lapidus A."/>
            <person name="Lucas S."/>
            <person name="Detter C."/>
            <person name="Zhulin I.B."/>
            <person name="Olsen G.J."/>
            <person name="Whitman W."/>
            <person name="Mukhopadhyay B."/>
            <person name="Bristow J."/>
            <person name="Kyrpides N."/>
        </authorList>
    </citation>
    <scope>NUCLEOTIDE SEQUENCE [LARGE SCALE GENOMIC DNA]</scope>
    <source>
        <strain evidence="15">DSM 2475 / Hrk 5</strain>
    </source>
</reference>
<feature type="binding site" evidence="10">
    <location>
        <begin position="106"/>
        <end position="113"/>
    </location>
    <ligand>
        <name>GTP</name>
        <dbReference type="ChEBI" id="CHEBI:37565"/>
    </ligand>
</feature>
<dbReference type="STRING" id="368408.Tpen_0502"/>
<dbReference type="PANTHER" id="PTHR11564:SF5">
    <property type="entry name" value="SIGNAL RECOGNITION PARTICLE SUBUNIT SRP54"/>
    <property type="match status" value="1"/>
</dbReference>
<keyword evidence="8 10" id="KW-0687">Ribonucleoprotein</keyword>
<keyword evidence="3 10" id="KW-0547">Nucleotide-binding</keyword>
<dbReference type="GO" id="GO:0048500">
    <property type="term" value="C:signal recognition particle"/>
    <property type="evidence" value="ECO:0007669"/>
    <property type="project" value="UniProtKB-UniRule"/>
</dbReference>
<evidence type="ECO:0000256" key="2">
    <source>
        <dbReference type="ARBA" id="ARBA00022490"/>
    </source>
</evidence>
<organism evidence="14 15">
    <name type="scientific">Thermofilum pendens (strain DSM 2475 / Hrk 5)</name>
    <dbReference type="NCBI Taxonomy" id="368408"/>
    <lineage>
        <taxon>Archaea</taxon>
        <taxon>Thermoproteota</taxon>
        <taxon>Thermoprotei</taxon>
        <taxon>Thermofilales</taxon>
        <taxon>Thermofilaceae</taxon>
        <taxon>Thermofilum</taxon>
    </lineage>
</organism>
<comment type="similarity">
    <text evidence="1 10">Belongs to the GTP-binding SRP family. SRP54 subfamily.</text>
</comment>
<dbReference type="GO" id="GO:0006614">
    <property type="term" value="P:SRP-dependent cotranslational protein targeting to membrane"/>
    <property type="evidence" value="ECO:0007669"/>
    <property type="project" value="InterPro"/>
</dbReference>
<dbReference type="GO" id="GO:0005525">
    <property type="term" value="F:GTP binding"/>
    <property type="evidence" value="ECO:0007669"/>
    <property type="project" value="UniProtKB-UniRule"/>
</dbReference>
<dbReference type="Gene3D" id="1.10.260.30">
    <property type="entry name" value="Signal recognition particle, SRP54 subunit, M-domain"/>
    <property type="match status" value="1"/>
</dbReference>
<dbReference type="SMART" id="SM00963">
    <property type="entry name" value="SRP54_N"/>
    <property type="match status" value="1"/>
</dbReference>
<dbReference type="InterPro" id="IPR042101">
    <property type="entry name" value="SRP54_N_sf"/>
</dbReference>
<comment type="function">
    <text evidence="10">Involved in targeting and insertion of nascent membrane proteins into the cytoplasmic membrane. Binds to the hydrophobic signal sequence of the ribosome-nascent chain (RNC) as it emerges from the ribosomes. The SRP-RNC complex is then targeted to the cytoplasmic membrane where it interacts with the SRP receptor FtsY.</text>
</comment>
<dbReference type="Pfam" id="PF02881">
    <property type="entry name" value="SRP54_N"/>
    <property type="match status" value="1"/>
</dbReference>
<feature type="binding site" evidence="10">
    <location>
        <begin position="246"/>
        <end position="249"/>
    </location>
    <ligand>
        <name>GTP</name>
        <dbReference type="ChEBI" id="CHEBI:37565"/>
    </ligand>
</feature>
<dbReference type="InterPro" id="IPR022941">
    <property type="entry name" value="SRP54"/>
</dbReference>
<dbReference type="GO" id="GO:0003924">
    <property type="term" value="F:GTPase activity"/>
    <property type="evidence" value="ECO:0007669"/>
    <property type="project" value="UniProtKB-UniRule"/>
</dbReference>
<dbReference type="InterPro" id="IPR036891">
    <property type="entry name" value="Signal_recog_part_SRP54_M_sf"/>
</dbReference>
<evidence type="ECO:0000256" key="6">
    <source>
        <dbReference type="ARBA" id="ARBA00023134"/>
    </source>
</evidence>
<evidence type="ECO:0000259" key="12">
    <source>
        <dbReference type="SMART" id="SM00962"/>
    </source>
</evidence>
<comment type="subcellular location">
    <subcellularLocation>
        <location evidence="10">Cytoplasm</location>
    </subcellularLocation>
    <text evidence="10">The SRP-RNC complex is targeted to the cytoplasmic membrane.</text>
</comment>
<dbReference type="GeneID" id="4601336"/>
<dbReference type="SUPFAM" id="SSF52540">
    <property type="entry name" value="P-loop containing nucleoside triphosphate hydrolases"/>
    <property type="match status" value="1"/>
</dbReference>
<dbReference type="eggNOG" id="arCOG01228">
    <property type="taxonomic scope" value="Archaea"/>
</dbReference>
<evidence type="ECO:0000256" key="10">
    <source>
        <dbReference type="HAMAP-Rule" id="MF_00306"/>
    </source>
</evidence>
<gene>
    <name evidence="10" type="primary">srp54</name>
    <name evidence="14" type="ordered locus">Tpen_0502</name>
</gene>
<dbReference type="AlphaFoldDB" id="A1RXH9"/>
<dbReference type="SMART" id="SM00382">
    <property type="entry name" value="AAA"/>
    <property type="match status" value="1"/>
</dbReference>
<dbReference type="HAMAP" id="MF_00306">
    <property type="entry name" value="SRP54"/>
    <property type="match status" value="1"/>
</dbReference>
<protein>
    <recommendedName>
        <fullName evidence="10">Signal recognition particle 54 kDa protein</fullName>
        <shortName evidence="10">SRP54</shortName>
        <ecNumber evidence="10">3.6.5.4</ecNumber>
    </recommendedName>
</protein>
<evidence type="ECO:0000256" key="1">
    <source>
        <dbReference type="ARBA" id="ARBA00005450"/>
    </source>
</evidence>
<comment type="domain">
    <text evidence="10">Composed of three domains: the N-terminal N domain, which is responsible for interactions with the ribosome, the central G domain, which binds GTP, and the C-terminal M domain, which binds the RNA and the signal sequence of the RNC.</text>
</comment>
<dbReference type="CDD" id="cd17875">
    <property type="entry name" value="SRP54_G"/>
    <property type="match status" value="1"/>
</dbReference>
<evidence type="ECO:0000313" key="15">
    <source>
        <dbReference type="Proteomes" id="UP000000641"/>
    </source>
</evidence>
<evidence type="ECO:0000259" key="11">
    <source>
        <dbReference type="SMART" id="SM00382"/>
    </source>
</evidence>
<dbReference type="EnsemblBacteria" id="ABL77909">
    <property type="protein sequence ID" value="ABL77909"/>
    <property type="gene ID" value="Tpen_0502"/>
</dbReference>
<evidence type="ECO:0000313" key="14">
    <source>
        <dbReference type="EMBL" id="ABL77909.1"/>
    </source>
</evidence>
<dbReference type="InterPro" id="IPR004125">
    <property type="entry name" value="Signal_recog_particle_SRP54_M"/>
</dbReference>
<keyword evidence="6 10" id="KW-0342">GTP-binding</keyword>
<dbReference type="HOGENOM" id="CLU_009301_6_0_2"/>
<dbReference type="FunFam" id="3.40.50.300:FF:000022">
    <property type="entry name" value="Signal recognition particle 54 kDa subunit"/>
    <property type="match status" value="1"/>
</dbReference>
<evidence type="ECO:0000256" key="4">
    <source>
        <dbReference type="ARBA" id="ARBA00022801"/>
    </source>
</evidence>
<comment type="catalytic activity">
    <reaction evidence="10">
        <text>GTP + H2O = GDP + phosphate + H(+)</text>
        <dbReference type="Rhea" id="RHEA:19669"/>
        <dbReference type="ChEBI" id="CHEBI:15377"/>
        <dbReference type="ChEBI" id="CHEBI:15378"/>
        <dbReference type="ChEBI" id="CHEBI:37565"/>
        <dbReference type="ChEBI" id="CHEBI:43474"/>
        <dbReference type="ChEBI" id="CHEBI:58189"/>
        <dbReference type="EC" id="3.6.5.4"/>
    </reaction>
</comment>
<name>A1RXH9_THEPD</name>
<dbReference type="PANTHER" id="PTHR11564">
    <property type="entry name" value="SIGNAL RECOGNITION PARTICLE 54K PROTEIN SRP54"/>
    <property type="match status" value="1"/>
</dbReference>
<dbReference type="InterPro" id="IPR003593">
    <property type="entry name" value="AAA+_ATPase"/>
</dbReference>
<dbReference type="InterPro" id="IPR000897">
    <property type="entry name" value="SRP54_GTPase_dom"/>
</dbReference>
<dbReference type="SUPFAM" id="SSF47446">
    <property type="entry name" value="Signal peptide-binding domain"/>
    <property type="match status" value="1"/>
</dbReference>
<dbReference type="Gene3D" id="1.20.120.140">
    <property type="entry name" value="Signal recognition particle SRP54, nucleotide-binding domain"/>
    <property type="match status" value="1"/>
</dbReference>
<dbReference type="EMBL" id="CP000505">
    <property type="protein sequence ID" value="ABL77909.1"/>
    <property type="molecule type" value="Genomic_DNA"/>
</dbReference>
<evidence type="ECO:0000256" key="5">
    <source>
        <dbReference type="ARBA" id="ARBA00022884"/>
    </source>
</evidence>
<dbReference type="Proteomes" id="UP000000641">
    <property type="component" value="Chromosome"/>
</dbReference>
<feature type="binding site" evidence="10">
    <location>
        <begin position="188"/>
        <end position="192"/>
    </location>
    <ligand>
        <name>GTP</name>
        <dbReference type="ChEBI" id="CHEBI:37565"/>
    </ligand>
</feature>
<accession>A1RXH9</accession>
<sequence>MESLKESLMGVVSRIRSSVLLDSREVDLVIRELQRALLKADVDVGLVLSVSERIKKRFFEEEQPPGFSKKEVLVKILYEELVNLLGGEETPELKVSSTPFKVMFVGLEGSGKTTTVAKVANYYKRKGYRVGVVAADTYRPGAYEQLRSLAEKVGVPFYGDPQERDAVSLALRGVKVLSDKGIQMILIDTAGRHKDEEALMEEVKTLYREVKPDAVVLVVDATQGSAVARQARAFQEAMPFGYVIVAKMDGSAKGGGALSAVASSKARVIFIGTGEKIEDLEEFNPKKFVARLLGMPDLEALLQRFSEFARLEKERARAIASGKITLLDLKEQLEGLRKMGPLSKIAEMMGLQVKVSEEDLNIDKWINIMNSMTMEELLNPEIIDSSRMRRIARGSGVSPRDVKQLLEAYRNMKKVMRQLSRSRMRGLPRGF</sequence>
<proteinExistence type="inferred from homology"/>
<feature type="domain" description="SRP54-type proteins GTP-binding" evidence="12">
    <location>
        <begin position="99"/>
        <end position="294"/>
    </location>
</feature>
<evidence type="ECO:0000256" key="3">
    <source>
        <dbReference type="ARBA" id="ARBA00022741"/>
    </source>
</evidence>
<comment type="subunit">
    <text evidence="9 10">Part of the signal recognition particle protein translocation system, which is composed of SRP and FtsY. Archaeal SRP consists of a 7S RNA molecule of 300 nucleotides and two protein subunits: SRP54 and SRP19.</text>
</comment>
<keyword evidence="2 10" id="KW-0963">Cytoplasm</keyword>
<dbReference type="OrthoDB" id="52849at2157"/>
<evidence type="ECO:0000256" key="9">
    <source>
        <dbReference type="ARBA" id="ARBA00064051"/>
    </source>
</evidence>
<dbReference type="InterPro" id="IPR036225">
    <property type="entry name" value="SRP/SRP_N"/>
</dbReference>
<feature type="domain" description="Signal recognition particle SRP54 helical bundle" evidence="13">
    <location>
        <begin position="1"/>
        <end position="85"/>
    </location>
</feature>
<dbReference type="Pfam" id="PF00448">
    <property type="entry name" value="SRP54"/>
    <property type="match status" value="1"/>
</dbReference>
<keyword evidence="4 10" id="KW-0378">Hydrolase</keyword>
<dbReference type="Gene3D" id="3.40.50.300">
    <property type="entry name" value="P-loop containing nucleotide triphosphate hydrolases"/>
    <property type="match status" value="1"/>
</dbReference>
<dbReference type="SMART" id="SM00962">
    <property type="entry name" value="SRP54"/>
    <property type="match status" value="1"/>
</dbReference>
<evidence type="ECO:0000256" key="8">
    <source>
        <dbReference type="ARBA" id="ARBA00023274"/>
    </source>
</evidence>
<keyword evidence="5 10" id="KW-0694">RNA-binding</keyword>
<dbReference type="KEGG" id="tpe:Tpen_0502"/>
<feature type="domain" description="AAA+ ATPase" evidence="11">
    <location>
        <begin position="98"/>
        <end position="299"/>
    </location>
</feature>
<dbReference type="InterPro" id="IPR013822">
    <property type="entry name" value="Signal_recog_particl_SRP54_hlx"/>
</dbReference>
<dbReference type="InterPro" id="IPR027417">
    <property type="entry name" value="P-loop_NTPase"/>
</dbReference>
<evidence type="ECO:0000256" key="7">
    <source>
        <dbReference type="ARBA" id="ARBA00023135"/>
    </source>
</evidence>
<dbReference type="RefSeq" id="WP_011752174.1">
    <property type="nucleotide sequence ID" value="NC_008698.1"/>
</dbReference>
<keyword evidence="7 10" id="KW-0733">Signal recognition particle</keyword>
<dbReference type="Pfam" id="PF02978">
    <property type="entry name" value="SRP_SPB"/>
    <property type="match status" value="1"/>
</dbReference>